<reference evidence="3" key="1">
    <citation type="journal article" date="2020" name="bioRxiv">
        <title>Chromosome-level reference genome of the European wasp spider Argiope bruennichi: a resource for studies on range expansion and evolutionary adaptation.</title>
        <authorList>
            <person name="Sheffer M.M."/>
            <person name="Hoppe A."/>
            <person name="Krehenwinkel H."/>
            <person name="Uhl G."/>
            <person name="Kuss A.W."/>
            <person name="Jensen L."/>
            <person name="Jensen C."/>
            <person name="Gillespie R.G."/>
            <person name="Hoff K.J."/>
            <person name="Prost S."/>
        </authorList>
    </citation>
    <scope>NUCLEOTIDE SEQUENCE</scope>
</reference>
<organism evidence="3 4">
    <name type="scientific">Argiope bruennichi</name>
    <name type="common">Wasp spider</name>
    <name type="synonym">Aranea bruennichi</name>
    <dbReference type="NCBI Taxonomy" id="94029"/>
    <lineage>
        <taxon>Eukaryota</taxon>
        <taxon>Metazoa</taxon>
        <taxon>Ecdysozoa</taxon>
        <taxon>Arthropoda</taxon>
        <taxon>Chelicerata</taxon>
        <taxon>Arachnida</taxon>
        <taxon>Araneae</taxon>
        <taxon>Araneomorphae</taxon>
        <taxon>Entelegynae</taxon>
        <taxon>Araneoidea</taxon>
        <taxon>Araneidae</taxon>
        <taxon>Argiope</taxon>
    </lineage>
</organism>
<gene>
    <name evidence="3" type="ORF">HNY73_005883</name>
</gene>
<accession>A0A8T0FKG0</accession>
<evidence type="ECO:0000259" key="2">
    <source>
        <dbReference type="PROSITE" id="PS50158"/>
    </source>
</evidence>
<dbReference type="AlphaFoldDB" id="A0A8T0FKG0"/>
<dbReference type="GO" id="GO:0003676">
    <property type="term" value="F:nucleic acid binding"/>
    <property type="evidence" value="ECO:0007669"/>
    <property type="project" value="InterPro"/>
</dbReference>
<dbReference type="InterPro" id="IPR001878">
    <property type="entry name" value="Znf_CCHC"/>
</dbReference>
<evidence type="ECO:0000256" key="1">
    <source>
        <dbReference type="PROSITE-ProRule" id="PRU00047"/>
    </source>
</evidence>
<sequence length="313" mass="35367">MSYDEKKQILFKKGICFKCLNYGHISRKCRVKLKCLKCNKQHVTLMCSDKKEIHSFKTNESSEVANNLSNNNYKVYLQTICVEIVGQGNKIRVRGLLDSASSRSYVSDRVKYLKLRPLRREKIIHGLFGGKKTAPLEHDIYAIVINDLNGSFKLCSEVFSERKICGFVLKIENQLILDNLRINKFELSDASCNEDEIDLLLGADLIGKLLTGKCVQLNFGLAAIHTKLGCTVVGKETGLGSSDDEIVVDSSVQTVLSLYVNDISLKELWEIDSLGISDPIENISKRKLFDEQLKEFHEKLTVLPDGRYEVELP</sequence>
<reference evidence="3" key="2">
    <citation type="submission" date="2020-06" db="EMBL/GenBank/DDBJ databases">
        <authorList>
            <person name="Sheffer M."/>
        </authorList>
    </citation>
    <scope>NUCLEOTIDE SEQUENCE</scope>
</reference>
<evidence type="ECO:0000313" key="4">
    <source>
        <dbReference type="Proteomes" id="UP000807504"/>
    </source>
</evidence>
<dbReference type="SUPFAM" id="SSF57756">
    <property type="entry name" value="Retrovirus zinc finger-like domains"/>
    <property type="match status" value="1"/>
</dbReference>
<protein>
    <recommendedName>
        <fullName evidence="2">CCHC-type domain-containing protein</fullName>
    </recommendedName>
</protein>
<dbReference type="GO" id="GO:0008270">
    <property type="term" value="F:zinc ion binding"/>
    <property type="evidence" value="ECO:0007669"/>
    <property type="project" value="UniProtKB-KW"/>
</dbReference>
<dbReference type="Proteomes" id="UP000807504">
    <property type="component" value="Unassembled WGS sequence"/>
</dbReference>
<dbReference type="PROSITE" id="PS50158">
    <property type="entry name" value="ZF_CCHC"/>
    <property type="match status" value="1"/>
</dbReference>
<comment type="caution">
    <text evidence="3">The sequence shown here is derived from an EMBL/GenBank/DDBJ whole genome shotgun (WGS) entry which is preliminary data.</text>
</comment>
<name>A0A8T0FKG0_ARGBR</name>
<dbReference type="EMBL" id="JABXBU010000011">
    <property type="protein sequence ID" value="KAF8790942.1"/>
    <property type="molecule type" value="Genomic_DNA"/>
</dbReference>
<dbReference type="PANTHER" id="PTHR47331:SF5">
    <property type="entry name" value="RIBONUCLEASE H"/>
    <property type="match status" value="1"/>
</dbReference>
<feature type="domain" description="CCHC-type" evidence="2">
    <location>
        <begin position="16"/>
        <end position="30"/>
    </location>
</feature>
<keyword evidence="1" id="KW-0862">Zinc</keyword>
<dbReference type="PANTHER" id="PTHR47331">
    <property type="entry name" value="PHD-TYPE DOMAIN-CONTAINING PROTEIN"/>
    <property type="match status" value="1"/>
</dbReference>
<dbReference type="InterPro" id="IPR036875">
    <property type="entry name" value="Znf_CCHC_sf"/>
</dbReference>
<keyword evidence="1" id="KW-0479">Metal-binding</keyword>
<evidence type="ECO:0000313" key="3">
    <source>
        <dbReference type="EMBL" id="KAF8790942.1"/>
    </source>
</evidence>
<keyword evidence="1" id="KW-0863">Zinc-finger</keyword>
<keyword evidence="4" id="KW-1185">Reference proteome</keyword>
<proteinExistence type="predicted"/>